<dbReference type="FunFam" id="2.40.10.10:FF:000068">
    <property type="entry name" value="transmembrane protease serine 2"/>
    <property type="match status" value="1"/>
</dbReference>
<evidence type="ECO:0000313" key="5">
    <source>
        <dbReference type="Proteomes" id="UP000708208"/>
    </source>
</evidence>
<evidence type="ECO:0000259" key="3">
    <source>
        <dbReference type="PROSITE" id="PS50240"/>
    </source>
</evidence>
<evidence type="ECO:0000313" key="4">
    <source>
        <dbReference type="EMBL" id="CAG7732777.1"/>
    </source>
</evidence>
<dbReference type="InterPro" id="IPR033116">
    <property type="entry name" value="TRYPSIN_SER"/>
</dbReference>
<evidence type="ECO:0000256" key="2">
    <source>
        <dbReference type="RuleBase" id="RU363034"/>
    </source>
</evidence>
<dbReference type="OrthoDB" id="546450at2759"/>
<dbReference type="GO" id="GO:0006508">
    <property type="term" value="P:proteolysis"/>
    <property type="evidence" value="ECO:0007669"/>
    <property type="project" value="UniProtKB-KW"/>
</dbReference>
<keyword evidence="2" id="KW-0645">Protease</keyword>
<dbReference type="PROSITE" id="PS00135">
    <property type="entry name" value="TRYPSIN_SER"/>
    <property type="match status" value="1"/>
</dbReference>
<dbReference type="InterPro" id="IPR001254">
    <property type="entry name" value="Trypsin_dom"/>
</dbReference>
<accession>A0A8J2K5S9</accession>
<comment type="caution">
    <text evidence="4">The sequence shown here is derived from an EMBL/GenBank/DDBJ whole genome shotgun (WGS) entry which is preliminary data.</text>
</comment>
<keyword evidence="1" id="KW-1015">Disulfide bond</keyword>
<dbReference type="Proteomes" id="UP000708208">
    <property type="component" value="Unassembled WGS sequence"/>
</dbReference>
<dbReference type="PANTHER" id="PTHR24252">
    <property type="entry name" value="ACROSIN-RELATED"/>
    <property type="match status" value="1"/>
</dbReference>
<organism evidence="4 5">
    <name type="scientific">Allacma fusca</name>
    <dbReference type="NCBI Taxonomy" id="39272"/>
    <lineage>
        <taxon>Eukaryota</taxon>
        <taxon>Metazoa</taxon>
        <taxon>Ecdysozoa</taxon>
        <taxon>Arthropoda</taxon>
        <taxon>Hexapoda</taxon>
        <taxon>Collembola</taxon>
        <taxon>Symphypleona</taxon>
        <taxon>Sminthuridae</taxon>
        <taxon>Allacma</taxon>
    </lineage>
</organism>
<dbReference type="SMART" id="SM00020">
    <property type="entry name" value="Tryp_SPc"/>
    <property type="match status" value="1"/>
</dbReference>
<reference evidence="4" key="1">
    <citation type="submission" date="2021-06" db="EMBL/GenBank/DDBJ databases">
        <authorList>
            <person name="Hodson N. C."/>
            <person name="Mongue J. A."/>
            <person name="Jaron S. K."/>
        </authorList>
    </citation>
    <scope>NUCLEOTIDE SEQUENCE</scope>
</reference>
<dbReference type="GO" id="GO:0004252">
    <property type="term" value="F:serine-type endopeptidase activity"/>
    <property type="evidence" value="ECO:0007669"/>
    <property type="project" value="InterPro"/>
</dbReference>
<keyword evidence="2" id="KW-0378">Hydrolase</keyword>
<keyword evidence="5" id="KW-1185">Reference proteome</keyword>
<feature type="domain" description="Peptidase S1" evidence="3">
    <location>
        <begin position="25"/>
        <end position="313"/>
    </location>
</feature>
<evidence type="ECO:0000256" key="1">
    <source>
        <dbReference type="ARBA" id="ARBA00023157"/>
    </source>
</evidence>
<protein>
    <recommendedName>
        <fullName evidence="3">Peptidase S1 domain-containing protein</fullName>
    </recommendedName>
</protein>
<dbReference type="PROSITE" id="PS00134">
    <property type="entry name" value="TRYPSIN_HIS"/>
    <property type="match status" value="1"/>
</dbReference>
<dbReference type="EMBL" id="CAJVCH010237298">
    <property type="protein sequence ID" value="CAG7732777.1"/>
    <property type="molecule type" value="Genomic_DNA"/>
</dbReference>
<dbReference type="PROSITE" id="PS50240">
    <property type="entry name" value="TRYPSIN_DOM"/>
    <property type="match status" value="1"/>
</dbReference>
<dbReference type="CDD" id="cd00190">
    <property type="entry name" value="Tryp_SPc"/>
    <property type="match status" value="1"/>
</dbReference>
<dbReference type="AlphaFoldDB" id="A0A8J2K5S9"/>
<proteinExistence type="predicted"/>
<gene>
    <name evidence="4" type="ORF">AFUS01_LOCUS21266</name>
</gene>
<dbReference type="InterPro" id="IPR018114">
    <property type="entry name" value="TRYPSIN_HIS"/>
</dbReference>
<name>A0A8J2K5S9_9HEXA</name>
<keyword evidence="2" id="KW-0720">Serine protease</keyword>
<dbReference type="PANTHER" id="PTHR24252:SF7">
    <property type="entry name" value="HYALIN"/>
    <property type="match status" value="1"/>
</dbReference>
<dbReference type="Pfam" id="PF00089">
    <property type="entry name" value="Trypsin"/>
    <property type="match status" value="1"/>
</dbReference>
<sequence>MRAKFSMEGIIPIVISVSLLCHAIVVAGSLSKRPYLNFADVDCGVRQLSSELTRQGKASNSHPSLQGEFPWMASFRFNNNGNHFCGGFIISRWHILSAAHCFLDSNFVRPVKWMDVVIGGRRSADDEIKFEIDDIIIHPSYKRRGFHNDIAVVKLHEAIEWSPLTQPLCLPDPELEDVLDDSESQSKVTFQVAGWGSNGTSDSSEELRKAEIEHVYKNEECQKLYAGNDVQILDSHLCAGGGSGLDYEEENLPSDACVGDSGGPLMATKGFRDDHQNTTIAIGIVAAGKGCAKYPGIYSRISKLVGWIREVVNDDGNYKRPEDNSVVIDSYY</sequence>